<feature type="compositionally biased region" description="Polar residues" evidence="7">
    <location>
        <begin position="673"/>
        <end position="683"/>
    </location>
</feature>
<dbReference type="SUPFAM" id="SSF54928">
    <property type="entry name" value="RNA-binding domain, RBD"/>
    <property type="match status" value="4"/>
</dbReference>
<dbReference type="STRING" id="37003.ENSKMAP00000010182"/>
<dbReference type="OMA" id="SMFPHVC"/>
<evidence type="ECO:0000256" key="5">
    <source>
        <dbReference type="ARBA" id="ARBA00023242"/>
    </source>
</evidence>
<keyword evidence="3" id="KW-0863">Zinc-finger</keyword>
<dbReference type="Ensembl" id="ENSKMAT00000010344.1">
    <property type="protein sequence ID" value="ENSKMAP00000010182.1"/>
    <property type="gene ID" value="ENSKMAG00000007646.1"/>
</dbReference>
<feature type="domain" description="Matrin-type" evidence="9">
    <location>
        <begin position="718"/>
        <end position="749"/>
    </location>
</feature>
<feature type="compositionally biased region" description="Basic and acidic residues" evidence="7">
    <location>
        <begin position="641"/>
        <end position="653"/>
    </location>
</feature>
<reference evidence="10" key="1">
    <citation type="submission" date="2025-05" db="UniProtKB">
        <authorList>
            <consortium name="Ensembl"/>
        </authorList>
    </citation>
    <scope>IDENTIFICATION</scope>
</reference>
<proteinExistence type="predicted"/>
<evidence type="ECO:0000313" key="11">
    <source>
        <dbReference type="Proteomes" id="UP000264800"/>
    </source>
</evidence>
<dbReference type="Ensembl" id="ENSKMAT00000010372.1">
    <property type="protein sequence ID" value="ENSKMAP00000010210.1"/>
    <property type="gene ID" value="ENSKMAG00000007646.1"/>
</dbReference>
<feature type="domain" description="RRM" evidence="8">
    <location>
        <begin position="130"/>
        <end position="203"/>
    </location>
</feature>
<feature type="compositionally biased region" description="Low complexity" evidence="7">
    <location>
        <begin position="1"/>
        <end position="15"/>
    </location>
</feature>
<evidence type="ECO:0000259" key="8">
    <source>
        <dbReference type="PROSITE" id="PS50102"/>
    </source>
</evidence>
<keyword evidence="11" id="KW-1185">Reference proteome</keyword>
<evidence type="ECO:0000256" key="2">
    <source>
        <dbReference type="ARBA" id="ARBA00022723"/>
    </source>
</evidence>
<keyword evidence="6" id="KW-0694">RNA-binding</keyword>
<accession>A0A3Q3F9T1</accession>
<evidence type="ECO:0000256" key="1">
    <source>
        <dbReference type="ARBA" id="ARBA00004123"/>
    </source>
</evidence>
<feature type="region of interest" description="Disordered" evidence="7">
    <location>
        <begin position="1"/>
        <end position="21"/>
    </location>
</feature>
<dbReference type="PROSITE" id="PS50102">
    <property type="entry name" value="RRM"/>
    <property type="match status" value="2"/>
</dbReference>
<feature type="compositionally biased region" description="Basic and acidic residues" evidence="7">
    <location>
        <begin position="314"/>
        <end position="328"/>
    </location>
</feature>
<dbReference type="GeneTree" id="ENSGT00940000153322"/>
<feature type="compositionally biased region" description="Basic and acidic residues" evidence="7">
    <location>
        <begin position="616"/>
        <end position="625"/>
    </location>
</feature>
<feature type="compositionally biased region" description="Acidic residues" evidence="7">
    <location>
        <begin position="277"/>
        <end position="286"/>
    </location>
</feature>
<feature type="compositionally biased region" description="Low complexity" evidence="7">
    <location>
        <begin position="365"/>
        <end position="374"/>
    </location>
</feature>
<feature type="compositionally biased region" description="Acidic residues" evidence="7">
    <location>
        <begin position="255"/>
        <end position="269"/>
    </location>
</feature>
<evidence type="ECO:0000256" key="4">
    <source>
        <dbReference type="ARBA" id="ARBA00022833"/>
    </source>
</evidence>
<keyword evidence="4" id="KW-0862">Zinc</keyword>
<sequence>MSSGHTGGMSSSWGGDRSLSGNKLGQNTLRSRVVVVKYDRRPLSDKTLFAFTEMFGSLREHLILDKKAFLEMESHEEALDVVNYYKRNPTTLYGKPVTFYLSQSLMVIEKDPVDRPVDRSAREVKSHGSKVVFFSRLPREEHKKRELLTVAERFGVVENYLFLKDEAFVQLGTVDDAEMLVKYYSRNPLIIEGRRVHLNICTKYKTLNVNHRQVAQNWRSNRSETSYFFKTSSGSREEKEEKEKNEEEEEPKKEEEEEENKEEEKEEDNQEKPEETLAADEEEEEVVSGVVQEGDDEEEAEGDAEHEEEPEGAESVKEQKEVPAHDDVIAGGVVTQVEVPEGQTEGTETEAPTDKHESKDEENAGESSEAVAAAAEEDEPTEQMDQDFLENMEDFVTLDELEEDEGDAHKDSSAEEEIKKGGLRVVSIMGFRRGYNFLHELLALAKPFGKVEKHLVLDRRAEAFIQFKKDKQARAMHKFYSNNVTATVGGCPVRIQQYGCHSIIQSGSSRVVHIAHIPNIKYSEDDILELVEPFGNIQKYSLNRFRKECLIEMENTEDAEKLGKACQEKSLTFGGKRLAIYVSNKYPELPDGQLYLSKKRANSSSPPKSTQPSEEPPAKKLKEAEPQEEEEERTEQTSAEKPPEVSEEKKISEDAAAEVKVQQANQEPAEEAVNTSSNQNGQTEALPPADIKPSVASLPLPPHNPDTPIGVEHVKMGYYCRICFLFYSNKDTAMKNHCSSWAHYDKLQKHLEKEQTKAAKKKVKTAA</sequence>
<dbReference type="InterPro" id="IPR000690">
    <property type="entry name" value="Matrin/U1-C_Znf_C2H2"/>
</dbReference>
<dbReference type="CDD" id="cd12436">
    <property type="entry name" value="RRM1_2_MATR3_like"/>
    <property type="match status" value="1"/>
</dbReference>
<dbReference type="AlphaFoldDB" id="A0A3Q3F9T1"/>
<evidence type="ECO:0000256" key="6">
    <source>
        <dbReference type="PROSITE-ProRule" id="PRU00176"/>
    </source>
</evidence>
<dbReference type="PANTHER" id="PTHR15592">
    <property type="entry name" value="MATRIN 3/NUCLEAR PROTEIN 220-RELATED"/>
    <property type="match status" value="1"/>
</dbReference>
<feature type="compositionally biased region" description="Basic and acidic residues" evidence="7">
    <location>
        <begin position="352"/>
        <end position="362"/>
    </location>
</feature>
<feature type="compositionally biased region" description="Acidic residues" evidence="7">
    <location>
        <begin position="293"/>
        <end position="312"/>
    </location>
</feature>
<dbReference type="GO" id="GO:0003723">
    <property type="term" value="F:RNA binding"/>
    <property type="evidence" value="ECO:0007669"/>
    <property type="project" value="UniProtKB-UniRule"/>
</dbReference>
<dbReference type="InterPro" id="IPR000504">
    <property type="entry name" value="RRM_dom"/>
</dbReference>
<feature type="compositionally biased region" description="Basic and acidic residues" evidence="7">
    <location>
        <begin position="235"/>
        <end position="254"/>
    </location>
</feature>
<dbReference type="InterPro" id="IPR035979">
    <property type="entry name" value="RBD_domain_sf"/>
</dbReference>
<keyword evidence="2" id="KW-0479">Metal-binding</keyword>
<dbReference type="GO" id="GO:0008270">
    <property type="term" value="F:zinc ion binding"/>
    <property type="evidence" value="ECO:0007669"/>
    <property type="project" value="UniProtKB-KW"/>
</dbReference>
<comment type="subcellular location">
    <subcellularLocation>
        <location evidence="1">Nucleus</location>
    </subcellularLocation>
</comment>
<dbReference type="Gene3D" id="3.30.70.330">
    <property type="match status" value="4"/>
</dbReference>
<evidence type="ECO:0000256" key="7">
    <source>
        <dbReference type="SAM" id="MobiDB-lite"/>
    </source>
</evidence>
<dbReference type="PROSITE" id="PS50171">
    <property type="entry name" value="ZF_MATRIN"/>
    <property type="match status" value="1"/>
</dbReference>
<evidence type="ECO:0000256" key="3">
    <source>
        <dbReference type="ARBA" id="ARBA00022771"/>
    </source>
</evidence>
<dbReference type="GO" id="GO:0005634">
    <property type="term" value="C:nucleus"/>
    <property type="evidence" value="ECO:0007669"/>
    <property type="project" value="UniProtKB-SubCell"/>
</dbReference>
<keyword evidence="5" id="KW-0539">Nucleus</keyword>
<dbReference type="Ensembl" id="ENSKMAT00000010359.1">
    <property type="protein sequence ID" value="ENSKMAP00000010197.1"/>
    <property type="gene ID" value="ENSKMAG00000007646.1"/>
</dbReference>
<feature type="region of interest" description="Disordered" evidence="7">
    <location>
        <begin position="226"/>
        <end position="383"/>
    </location>
</feature>
<feature type="region of interest" description="Disordered" evidence="7">
    <location>
        <begin position="598"/>
        <end position="690"/>
    </location>
</feature>
<organism evidence="10 11">
    <name type="scientific">Kryptolebias marmoratus</name>
    <name type="common">Mangrove killifish</name>
    <name type="synonym">Rivulus marmoratus</name>
    <dbReference type="NCBI Taxonomy" id="37003"/>
    <lineage>
        <taxon>Eukaryota</taxon>
        <taxon>Metazoa</taxon>
        <taxon>Chordata</taxon>
        <taxon>Craniata</taxon>
        <taxon>Vertebrata</taxon>
        <taxon>Euteleostomi</taxon>
        <taxon>Actinopterygii</taxon>
        <taxon>Neopterygii</taxon>
        <taxon>Teleostei</taxon>
        <taxon>Neoteleostei</taxon>
        <taxon>Acanthomorphata</taxon>
        <taxon>Ovalentaria</taxon>
        <taxon>Atherinomorphae</taxon>
        <taxon>Cyprinodontiformes</taxon>
        <taxon>Rivulidae</taxon>
        <taxon>Kryptolebias</taxon>
    </lineage>
</organism>
<name>A0A3Q3F9T1_KRYMA</name>
<feature type="compositionally biased region" description="Polar residues" evidence="7">
    <location>
        <begin position="602"/>
        <end position="611"/>
    </location>
</feature>
<evidence type="ECO:0000259" key="9">
    <source>
        <dbReference type="PROSITE" id="PS50171"/>
    </source>
</evidence>
<dbReference type="InterPro" id="IPR012677">
    <property type="entry name" value="Nucleotide-bd_a/b_plait_sf"/>
</dbReference>
<protein>
    <submittedName>
        <fullName evidence="10">Uncharacterized LOC108249225</fullName>
    </submittedName>
</protein>
<dbReference type="Proteomes" id="UP000264800">
    <property type="component" value="Unplaced"/>
</dbReference>
<dbReference type="SMART" id="SM00360">
    <property type="entry name" value="RRM"/>
    <property type="match status" value="4"/>
</dbReference>
<evidence type="ECO:0000313" key="10">
    <source>
        <dbReference type="Ensembl" id="ENSKMAP00000010197.1"/>
    </source>
</evidence>
<feature type="domain" description="RRM" evidence="8">
    <location>
        <begin position="510"/>
        <end position="585"/>
    </location>
</feature>